<proteinExistence type="predicted"/>
<feature type="compositionally biased region" description="Polar residues" evidence="1">
    <location>
        <begin position="87"/>
        <end position="96"/>
    </location>
</feature>
<feature type="compositionally biased region" description="Polar residues" evidence="1">
    <location>
        <begin position="1"/>
        <end position="12"/>
    </location>
</feature>
<dbReference type="Proteomes" id="UP000736787">
    <property type="component" value="Unassembled WGS sequence"/>
</dbReference>
<accession>A0A8T1AU49</accession>
<reference evidence="2" key="1">
    <citation type="submission" date="2018-10" db="EMBL/GenBank/DDBJ databases">
        <title>Effector identification in a new, highly contiguous assembly of the strawberry crown rot pathogen Phytophthora cactorum.</title>
        <authorList>
            <person name="Armitage A.D."/>
            <person name="Nellist C.F."/>
            <person name="Bates H."/>
            <person name="Vickerstaff R.J."/>
            <person name="Harrison R.J."/>
        </authorList>
    </citation>
    <scope>NUCLEOTIDE SEQUENCE</scope>
    <source>
        <strain evidence="2">4040</strain>
    </source>
</reference>
<protein>
    <submittedName>
        <fullName evidence="2">Uncharacterized protein</fullName>
    </submittedName>
</protein>
<name>A0A8T1AU49_9STRA</name>
<feature type="region of interest" description="Disordered" evidence="1">
    <location>
        <begin position="1"/>
        <end position="42"/>
    </location>
</feature>
<evidence type="ECO:0000313" key="3">
    <source>
        <dbReference type="Proteomes" id="UP000736787"/>
    </source>
</evidence>
<dbReference type="AlphaFoldDB" id="A0A8T1AU49"/>
<feature type="region of interest" description="Disordered" evidence="1">
    <location>
        <begin position="59"/>
        <end position="114"/>
    </location>
</feature>
<evidence type="ECO:0000313" key="2">
    <source>
        <dbReference type="EMBL" id="KAG2887280.1"/>
    </source>
</evidence>
<feature type="compositionally biased region" description="Low complexity" evidence="1">
    <location>
        <begin position="59"/>
        <end position="73"/>
    </location>
</feature>
<comment type="caution">
    <text evidence="2">The sequence shown here is derived from an EMBL/GenBank/DDBJ whole genome shotgun (WGS) entry which is preliminary data.</text>
</comment>
<feature type="compositionally biased region" description="Low complexity" evidence="1">
    <location>
        <begin position="14"/>
        <end position="36"/>
    </location>
</feature>
<organism evidence="2 3">
    <name type="scientific">Phytophthora cactorum</name>
    <dbReference type="NCBI Taxonomy" id="29920"/>
    <lineage>
        <taxon>Eukaryota</taxon>
        <taxon>Sar</taxon>
        <taxon>Stramenopiles</taxon>
        <taxon>Oomycota</taxon>
        <taxon>Peronosporomycetes</taxon>
        <taxon>Peronosporales</taxon>
        <taxon>Peronosporaceae</taxon>
        <taxon>Phytophthora</taxon>
    </lineage>
</organism>
<dbReference type="EMBL" id="RCMK01001889">
    <property type="protein sequence ID" value="KAG2887280.1"/>
    <property type="molecule type" value="Genomic_DNA"/>
</dbReference>
<gene>
    <name evidence="2" type="ORF">PC117_g25207</name>
</gene>
<evidence type="ECO:0000256" key="1">
    <source>
        <dbReference type="SAM" id="MobiDB-lite"/>
    </source>
</evidence>
<sequence length="153" mass="15767">MPPAVTPSSGLVASTGQSPLSSRSSGSGSSTSAESSRLPAPASRRAYVARLLSCSRPFPASSMAASRAPSSGRQAPRDSTMPMVITNVPTTVSTGSRPYLPVPPTALTSPPGRPLRISAATTRSVTAQLLENMDACDDAVSMLVIPRATRRSR</sequence>